<sequence length="135" mass="15112">MARLDETHDDGGRRYSLAGQPLSCGDLLEVQLRDGWLPVRFEMDAQGYAVFYLPLSEGRGLESQVELRLPDFADLRWPQEDVHANIQVAKLRGLVEALTDLVQRPDDASDEERAQAAAEARALLRETAPRVLEAL</sequence>
<evidence type="ECO:0000313" key="3">
    <source>
        <dbReference type="Proteomes" id="UP001596317"/>
    </source>
</evidence>
<name>A0ABW1ZPY2_9DEIO</name>
<accession>A0ABW1ZPY2</accession>
<dbReference type="InterPro" id="IPR035255">
    <property type="entry name" value="DUF5348"/>
</dbReference>
<dbReference type="Gene3D" id="2.40.10.390">
    <property type="match status" value="1"/>
</dbReference>
<organism evidence="2 3">
    <name type="scientific">Deinococcus multiflagellatus</name>
    <dbReference type="NCBI Taxonomy" id="1656887"/>
    <lineage>
        <taxon>Bacteria</taxon>
        <taxon>Thermotogati</taxon>
        <taxon>Deinococcota</taxon>
        <taxon>Deinococci</taxon>
        <taxon>Deinococcales</taxon>
        <taxon>Deinococcaceae</taxon>
        <taxon>Deinococcus</taxon>
    </lineage>
</organism>
<evidence type="ECO:0000313" key="2">
    <source>
        <dbReference type="EMBL" id="MFC6663015.1"/>
    </source>
</evidence>
<dbReference type="RefSeq" id="WP_224612574.1">
    <property type="nucleotide sequence ID" value="NZ_JAIQXV010000029.1"/>
</dbReference>
<protein>
    <submittedName>
        <fullName evidence="2">DUF5348 domain-containing protein</fullName>
    </submittedName>
</protein>
<comment type="caution">
    <text evidence="2">The sequence shown here is derived from an EMBL/GenBank/DDBJ whole genome shotgun (WGS) entry which is preliminary data.</text>
</comment>
<evidence type="ECO:0000259" key="1">
    <source>
        <dbReference type="Pfam" id="PF17295"/>
    </source>
</evidence>
<keyword evidence="3" id="KW-1185">Reference proteome</keyword>
<dbReference type="EMBL" id="JBHSWB010000002">
    <property type="protein sequence ID" value="MFC6663015.1"/>
    <property type="molecule type" value="Genomic_DNA"/>
</dbReference>
<dbReference type="Proteomes" id="UP001596317">
    <property type="component" value="Unassembled WGS sequence"/>
</dbReference>
<reference evidence="3" key="1">
    <citation type="journal article" date="2019" name="Int. J. Syst. Evol. Microbiol.">
        <title>The Global Catalogue of Microorganisms (GCM) 10K type strain sequencing project: providing services to taxonomists for standard genome sequencing and annotation.</title>
        <authorList>
            <consortium name="The Broad Institute Genomics Platform"/>
            <consortium name="The Broad Institute Genome Sequencing Center for Infectious Disease"/>
            <person name="Wu L."/>
            <person name="Ma J."/>
        </authorList>
    </citation>
    <scope>NUCLEOTIDE SEQUENCE [LARGE SCALE GENOMIC DNA]</scope>
    <source>
        <strain evidence="3">CCUG 63830</strain>
    </source>
</reference>
<proteinExistence type="predicted"/>
<dbReference type="Pfam" id="PF17295">
    <property type="entry name" value="DUF5348"/>
    <property type="match status" value="1"/>
</dbReference>
<feature type="domain" description="DUF5348" evidence="1">
    <location>
        <begin position="9"/>
        <end position="61"/>
    </location>
</feature>
<gene>
    <name evidence="2" type="ORF">ACFP90_23505</name>
</gene>